<dbReference type="KEGG" id="mhor:MSHOH_2155"/>
<name>A0A0E3SGF1_9EURY</name>
<evidence type="ECO:0000256" key="8">
    <source>
        <dbReference type="ARBA" id="ARBA00023136"/>
    </source>
</evidence>
<keyword evidence="2" id="KW-0813">Transport</keyword>
<dbReference type="InterPro" id="IPR006312">
    <property type="entry name" value="TatA/E"/>
</dbReference>
<dbReference type="InterPro" id="IPR003369">
    <property type="entry name" value="TatA/B/E"/>
</dbReference>
<keyword evidence="7" id="KW-0811">Translocation</keyword>
<evidence type="ECO:0000256" key="5">
    <source>
        <dbReference type="ARBA" id="ARBA00022927"/>
    </source>
</evidence>
<dbReference type="Proteomes" id="UP000033101">
    <property type="component" value="Chromosome"/>
</dbReference>
<proteinExistence type="predicted"/>
<dbReference type="GO" id="GO:0005886">
    <property type="term" value="C:plasma membrane"/>
    <property type="evidence" value="ECO:0007669"/>
    <property type="project" value="UniProtKB-SubCell"/>
</dbReference>
<dbReference type="Gene3D" id="1.20.5.3310">
    <property type="match status" value="1"/>
</dbReference>
<dbReference type="GeneID" id="31904764"/>
<dbReference type="GO" id="GO:0043953">
    <property type="term" value="P:protein transport by the Tat complex"/>
    <property type="evidence" value="ECO:0007669"/>
    <property type="project" value="InterPro"/>
</dbReference>
<dbReference type="RefSeq" id="WP_082089331.1">
    <property type="nucleotide sequence ID" value="NZ_CP009516.1"/>
</dbReference>
<keyword evidence="6" id="KW-1133">Transmembrane helix</keyword>
<keyword evidence="3" id="KW-1003">Cell membrane</keyword>
<dbReference type="PANTHER" id="PTHR42982">
    <property type="entry name" value="SEC-INDEPENDENT PROTEIN TRANSLOCASE PROTEIN TATA"/>
    <property type="match status" value="1"/>
</dbReference>
<evidence type="ECO:0000313" key="9">
    <source>
        <dbReference type="EMBL" id="AKB78638.1"/>
    </source>
</evidence>
<comment type="subcellular location">
    <subcellularLocation>
        <location evidence="1">Cell membrane</location>
        <topology evidence="1">Single-pass membrane protein</topology>
    </subcellularLocation>
</comment>
<dbReference type="OrthoDB" id="27754at2157"/>
<keyword evidence="8" id="KW-0472">Membrane</keyword>
<evidence type="ECO:0000256" key="6">
    <source>
        <dbReference type="ARBA" id="ARBA00022989"/>
    </source>
</evidence>
<dbReference type="NCBIfam" id="TIGR01411">
    <property type="entry name" value="tatAE"/>
    <property type="match status" value="1"/>
</dbReference>
<gene>
    <name evidence="9" type="ORF">MSHOH_2155</name>
</gene>
<dbReference type="Pfam" id="PF02416">
    <property type="entry name" value="TatA_B_E"/>
    <property type="match status" value="1"/>
</dbReference>
<keyword evidence="10" id="KW-1185">Reference proteome</keyword>
<keyword evidence="4" id="KW-0812">Transmembrane</keyword>
<dbReference type="EMBL" id="CP009516">
    <property type="protein sequence ID" value="AKB78638.1"/>
    <property type="molecule type" value="Genomic_DNA"/>
</dbReference>
<sequence length="55" mass="5998">MIGTMELICICGIAALLFGATKLPEFARALGSSVGEFRKAKLEVDKEVKELENKQ</sequence>
<evidence type="ECO:0000256" key="2">
    <source>
        <dbReference type="ARBA" id="ARBA00022448"/>
    </source>
</evidence>
<evidence type="ECO:0000313" key="10">
    <source>
        <dbReference type="Proteomes" id="UP000033101"/>
    </source>
</evidence>
<organism evidence="9 10">
    <name type="scientific">Methanosarcina horonobensis HB-1 = JCM 15518</name>
    <dbReference type="NCBI Taxonomy" id="1434110"/>
    <lineage>
        <taxon>Archaea</taxon>
        <taxon>Methanobacteriati</taxon>
        <taxon>Methanobacteriota</taxon>
        <taxon>Stenosarchaea group</taxon>
        <taxon>Methanomicrobia</taxon>
        <taxon>Methanosarcinales</taxon>
        <taxon>Methanosarcinaceae</taxon>
        <taxon>Methanosarcina</taxon>
    </lineage>
</organism>
<dbReference type="STRING" id="1434110.MSHOH_2155"/>
<evidence type="ECO:0000256" key="3">
    <source>
        <dbReference type="ARBA" id="ARBA00022475"/>
    </source>
</evidence>
<evidence type="ECO:0000256" key="1">
    <source>
        <dbReference type="ARBA" id="ARBA00004162"/>
    </source>
</evidence>
<keyword evidence="5" id="KW-0653">Protein transport</keyword>
<accession>A0A0E3SGF1</accession>
<evidence type="ECO:0000256" key="7">
    <source>
        <dbReference type="ARBA" id="ARBA00023010"/>
    </source>
</evidence>
<dbReference type="AlphaFoldDB" id="A0A0E3SGF1"/>
<dbReference type="PATRIC" id="fig|1434110.4.peg.2746"/>
<evidence type="ECO:0000256" key="4">
    <source>
        <dbReference type="ARBA" id="ARBA00022692"/>
    </source>
</evidence>
<reference evidence="9 10" key="1">
    <citation type="submission" date="2014-07" db="EMBL/GenBank/DDBJ databases">
        <title>Methanogenic archaea and the global carbon cycle.</title>
        <authorList>
            <person name="Henriksen J.R."/>
            <person name="Luke J."/>
            <person name="Reinhart S."/>
            <person name="Benedict M.N."/>
            <person name="Youngblut N.D."/>
            <person name="Metcalf M.E."/>
            <person name="Whitaker R.J."/>
            <person name="Metcalf W.W."/>
        </authorList>
    </citation>
    <scope>NUCLEOTIDE SEQUENCE [LARGE SCALE GENOMIC DNA]</scope>
    <source>
        <strain evidence="9 10">HB-1</strain>
    </source>
</reference>
<dbReference type="PANTHER" id="PTHR42982:SF1">
    <property type="entry name" value="SEC-INDEPENDENT PROTEIN TRANSLOCASE PROTEIN TATA"/>
    <property type="match status" value="1"/>
</dbReference>
<protein>
    <submittedName>
        <fullName evidence="9">Twin-arginine translocation protein TatA</fullName>
    </submittedName>
</protein>
<dbReference type="HOGENOM" id="CLU_086034_6_2_2"/>